<dbReference type="OMA" id="QRAIYHV"/>
<dbReference type="SUPFAM" id="SSF52540">
    <property type="entry name" value="P-loop containing nucleoside triphosphate hydrolases"/>
    <property type="match status" value="1"/>
</dbReference>
<dbReference type="OrthoDB" id="6375174at2759"/>
<keyword evidence="3" id="KW-1185">Reference proteome</keyword>
<dbReference type="AlphaFoldDB" id="A0A0A1TYE9"/>
<dbReference type="InterPro" id="IPR053227">
    <property type="entry name" value="TRPL-trafficking_regulator"/>
</dbReference>
<dbReference type="PANTHER" id="PTHR34932">
    <property type="entry name" value="TRPL TRANSLOCATION DEFECT PROTEIN 14"/>
    <property type="match status" value="1"/>
</dbReference>
<sequence>MEGNLIDNPIECAPGETPKIYRVVLTGGPGGGKTTSLTQIADQFRPLGIQVFHIQENSTMFFNSGAGFPAKGSERQRLCWELCKIRCQLAMEDQFYTYAQSTNKKTTLILSDRGSMDSAAYMTEDNWNKVATEGGFDMDSFCKKRYDMVIHLRTTAIGALRYYDRKSNPARRETPTEAAELDYTIEEKWAIHPHQIIIDNSTNWQGKVKRICEKIADFVGIEYHSVLDIPMTPPTPMVFQ</sequence>
<organism evidence="2 3">
    <name type="scientific">Entamoeba invadens IP1</name>
    <dbReference type="NCBI Taxonomy" id="370355"/>
    <lineage>
        <taxon>Eukaryota</taxon>
        <taxon>Amoebozoa</taxon>
        <taxon>Evosea</taxon>
        <taxon>Archamoebae</taxon>
        <taxon>Mastigamoebida</taxon>
        <taxon>Entamoebidae</taxon>
        <taxon>Entamoeba</taxon>
    </lineage>
</organism>
<dbReference type="GO" id="GO:0005525">
    <property type="term" value="F:GTP binding"/>
    <property type="evidence" value="ECO:0007669"/>
    <property type="project" value="TreeGrafter"/>
</dbReference>
<accession>A0A0A1TYE9</accession>
<proteinExistence type="predicted"/>
<dbReference type="FunFam" id="3.40.50.300:FF:002703">
    <property type="entry name" value="Predicted protein"/>
    <property type="match status" value="1"/>
</dbReference>
<dbReference type="GeneID" id="14885392"/>
<dbReference type="InterPro" id="IPR027417">
    <property type="entry name" value="P-loop_NTPase"/>
</dbReference>
<feature type="domain" description="NadR/Ttd14 AAA" evidence="1">
    <location>
        <begin position="22"/>
        <end position="205"/>
    </location>
</feature>
<name>A0A0A1TYE9_ENTIV</name>
<protein>
    <recommendedName>
        <fullName evidence="1">NadR/Ttd14 AAA domain-containing protein</fullName>
    </recommendedName>
</protein>
<dbReference type="PANTHER" id="PTHR34932:SF1">
    <property type="entry name" value="TRPL TRANSLOCATION DEFECT PROTEIN 14"/>
    <property type="match status" value="1"/>
</dbReference>
<evidence type="ECO:0000313" key="2">
    <source>
        <dbReference type="EMBL" id="ELP86499.1"/>
    </source>
</evidence>
<dbReference type="GO" id="GO:0035091">
    <property type="term" value="F:phosphatidylinositol binding"/>
    <property type="evidence" value="ECO:0007669"/>
    <property type="project" value="TreeGrafter"/>
</dbReference>
<evidence type="ECO:0000259" key="1">
    <source>
        <dbReference type="Pfam" id="PF13521"/>
    </source>
</evidence>
<dbReference type="Pfam" id="PF13521">
    <property type="entry name" value="AAA_28"/>
    <property type="match status" value="1"/>
</dbReference>
<dbReference type="Gene3D" id="3.40.50.300">
    <property type="entry name" value="P-loop containing nucleotide triphosphate hydrolases"/>
    <property type="match status" value="1"/>
</dbReference>
<dbReference type="InterPro" id="IPR038727">
    <property type="entry name" value="NadR/Ttd14_AAA_dom"/>
</dbReference>
<dbReference type="GO" id="GO:0070300">
    <property type="term" value="F:phosphatidic acid binding"/>
    <property type="evidence" value="ECO:0007669"/>
    <property type="project" value="TreeGrafter"/>
</dbReference>
<evidence type="ECO:0000313" key="3">
    <source>
        <dbReference type="Proteomes" id="UP000014680"/>
    </source>
</evidence>
<dbReference type="RefSeq" id="XP_004185845.1">
    <property type="nucleotide sequence ID" value="XM_004185797.1"/>
</dbReference>
<reference evidence="2 3" key="1">
    <citation type="submission" date="2012-10" db="EMBL/GenBank/DDBJ databases">
        <authorList>
            <person name="Zafar N."/>
            <person name="Inman J."/>
            <person name="Hall N."/>
            <person name="Lorenzi H."/>
            <person name="Caler E."/>
        </authorList>
    </citation>
    <scope>NUCLEOTIDE SEQUENCE [LARGE SCALE GENOMIC DNA]</scope>
    <source>
        <strain evidence="2 3">IP1</strain>
    </source>
</reference>
<dbReference type="EMBL" id="KB206969">
    <property type="protein sequence ID" value="ELP86499.1"/>
    <property type="molecule type" value="Genomic_DNA"/>
</dbReference>
<gene>
    <name evidence="2" type="ORF">EIN_034100</name>
</gene>
<dbReference type="KEGG" id="eiv:EIN_034100"/>
<dbReference type="Proteomes" id="UP000014680">
    <property type="component" value="Unassembled WGS sequence"/>
</dbReference>
<dbReference type="VEuPathDB" id="AmoebaDB:EIN_034100"/>